<dbReference type="OrthoDB" id="9801454at2"/>
<organism evidence="2 3">
    <name type="scientific">Aquimixticola soesokkakensis</name>
    <dbReference type="NCBI Taxonomy" id="1519096"/>
    <lineage>
        <taxon>Bacteria</taxon>
        <taxon>Pseudomonadati</taxon>
        <taxon>Pseudomonadota</taxon>
        <taxon>Alphaproteobacteria</taxon>
        <taxon>Rhodobacterales</taxon>
        <taxon>Paracoccaceae</taxon>
        <taxon>Aquimixticola</taxon>
    </lineage>
</organism>
<gene>
    <name evidence="2" type="primary">pncC_2</name>
    <name evidence="2" type="ORF">AQS8620_01635</name>
</gene>
<dbReference type="SUPFAM" id="SSF142433">
    <property type="entry name" value="CinA-like"/>
    <property type="match status" value="1"/>
</dbReference>
<protein>
    <submittedName>
        <fullName evidence="2">Nicotinamide-nucleotide amidohydrolase PncC</fullName>
        <ecNumber evidence="2">3.5.1.42</ecNumber>
    </submittedName>
</protein>
<name>A0A1Y5SIT9_9RHOB</name>
<keyword evidence="3" id="KW-1185">Reference proteome</keyword>
<dbReference type="NCBIfam" id="TIGR00199">
    <property type="entry name" value="PncC_domain"/>
    <property type="match status" value="1"/>
</dbReference>
<evidence type="ECO:0000313" key="3">
    <source>
        <dbReference type="Proteomes" id="UP000193862"/>
    </source>
</evidence>
<reference evidence="2 3" key="1">
    <citation type="submission" date="2017-03" db="EMBL/GenBank/DDBJ databases">
        <authorList>
            <person name="Afonso C.L."/>
            <person name="Miller P.J."/>
            <person name="Scott M.A."/>
            <person name="Spackman E."/>
            <person name="Goraichik I."/>
            <person name="Dimitrov K.M."/>
            <person name="Suarez D.L."/>
            <person name="Swayne D.E."/>
        </authorList>
    </citation>
    <scope>NUCLEOTIDE SEQUENCE [LARGE SCALE GENOMIC DNA]</scope>
    <source>
        <strain evidence="2 3">CECT 8620</strain>
    </source>
</reference>
<evidence type="ECO:0000259" key="1">
    <source>
        <dbReference type="Pfam" id="PF02464"/>
    </source>
</evidence>
<dbReference type="InterPro" id="IPR036653">
    <property type="entry name" value="CinA-like_C"/>
</dbReference>
<sequence>MSGADDIRADIRAEVLALARAAGVKIATAESCTGGLIIAALTDVAGSSDVVDRGFVTYSNAAKIDMLAVSAATLEAHGAVSESVAREMALGALARAQADLCVAVTGIAGPGGSGHKPEGRVCFGLARRGQPAQVETVDFGPLGRAQVRAATVAHALQLLAQNLRS</sequence>
<dbReference type="EMBL" id="FWFS01000005">
    <property type="protein sequence ID" value="SLN41774.1"/>
    <property type="molecule type" value="Genomic_DNA"/>
</dbReference>
<dbReference type="Pfam" id="PF02464">
    <property type="entry name" value="CinA"/>
    <property type="match status" value="1"/>
</dbReference>
<evidence type="ECO:0000313" key="2">
    <source>
        <dbReference type="EMBL" id="SLN41774.1"/>
    </source>
</evidence>
<dbReference type="GO" id="GO:0019159">
    <property type="term" value="F:nicotinamide-nucleotide amidase activity"/>
    <property type="evidence" value="ECO:0007669"/>
    <property type="project" value="UniProtKB-EC"/>
</dbReference>
<accession>A0A1Y5SIT9</accession>
<feature type="domain" description="CinA C-terminal" evidence="1">
    <location>
        <begin position="10"/>
        <end position="162"/>
    </location>
</feature>
<proteinExistence type="predicted"/>
<dbReference type="EC" id="3.5.1.42" evidence="2"/>
<dbReference type="InterPro" id="IPR008136">
    <property type="entry name" value="CinA_C"/>
</dbReference>
<keyword evidence="2" id="KW-0378">Hydrolase</keyword>
<dbReference type="Gene3D" id="3.90.950.20">
    <property type="entry name" value="CinA-like"/>
    <property type="match status" value="1"/>
</dbReference>
<dbReference type="Proteomes" id="UP000193862">
    <property type="component" value="Unassembled WGS sequence"/>
</dbReference>
<dbReference type="AlphaFoldDB" id="A0A1Y5SIT9"/>
<dbReference type="RefSeq" id="WP_085836337.1">
    <property type="nucleotide sequence ID" value="NZ_FWFS01000005.1"/>
</dbReference>